<dbReference type="CDD" id="cd07983">
    <property type="entry name" value="LPLAT_DUF374-like"/>
    <property type="match status" value="1"/>
</dbReference>
<dbReference type="AlphaFoldDB" id="A0A1F7FC49"/>
<proteinExistence type="predicted"/>
<sequence length="210" mass="23450">MRKLSRIIVPLIIDFLTRAISLTCRKRIFCEGTDQVLPAGPKDGRGRLYAFWHGRLLFSTFCFRGLGVYAVVSQSKDGEFLARVLSKWGFNHIRGSTSRGWVAVARASLTLLKQGAYIGIAPDGPRGPYHKVNSGLVRIAASTNALIVPFGCGYSRKITLHSWDRFQIPLFFSRIVIVMGKPFDYRKGSEPELETEINRLTDMADRLAAG</sequence>
<gene>
    <name evidence="2" type="ORF">A2519_00855</name>
</gene>
<name>A0A1F7FC49_UNCRA</name>
<dbReference type="Pfam" id="PF04028">
    <property type="entry name" value="DUF374"/>
    <property type="match status" value="1"/>
</dbReference>
<comment type="caution">
    <text evidence="2">The sequence shown here is derived from an EMBL/GenBank/DDBJ whole genome shotgun (WGS) entry which is preliminary data.</text>
</comment>
<evidence type="ECO:0000313" key="3">
    <source>
        <dbReference type="Proteomes" id="UP000179243"/>
    </source>
</evidence>
<evidence type="ECO:0000259" key="1">
    <source>
        <dbReference type="Pfam" id="PF04028"/>
    </source>
</evidence>
<dbReference type="InterPro" id="IPR007172">
    <property type="entry name" value="DUF374"/>
</dbReference>
<dbReference type="EMBL" id="MFYX01000077">
    <property type="protein sequence ID" value="OGK04036.1"/>
    <property type="molecule type" value="Genomic_DNA"/>
</dbReference>
<feature type="domain" description="DUF374" evidence="1">
    <location>
        <begin position="62"/>
        <end position="129"/>
    </location>
</feature>
<accession>A0A1F7FC49</accession>
<dbReference type="Proteomes" id="UP000179243">
    <property type="component" value="Unassembled WGS sequence"/>
</dbReference>
<organism evidence="2 3">
    <name type="scientific">Candidatus Raymondbacteria bacterium RIFOXYD12_FULL_49_13</name>
    <dbReference type="NCBI Taxonomy" id="1817890"/>
    <lineage>
        <taxon>Bacteria</taxon>
        <taxon>Raymondiibacteriota</taxon>
    </lineage>
</organism>
<evidence type="ECO:0000313" key="2">
    <source>
        <dbReference type="EMBL" id="OGK04036.1"/>
    </source>
</evidence>
<protein>
    <recommendedName>
        <fullName evidence="1">DUF374 domain-containing protein</fullName>
    </recommendedName>
</protein>
<reference evidence="2 3" key="1">
    <citation type="journal article" date="2016" name="Nat. Commun.">
        <title>Thousands of microbial genomes shed light on interconnected biogeochemical processes in an aquifer system.</title>
        <authorList>
            <person name="Anantharaman K."/>
            <person name="Brown C.T."/>
            <person name="Hug L.A."/>
            <person name="Sharon I."/>
            <person name="Castelle C.J."/>
            <person name="Probst A.J."/>
            <person name="Thomas B.C."/>
            <person name="Singh A."/>
            <person name="Wilkins M.J."/>
            <person name="Karaoz U."/>
            <person name="Brodie E.L."/>
            <person name="Williams K.H."/>
            <person name="Hubbard S.S."/>
            <person name="Banfield J.F."/>
        </authorList>
    </citation>
    <scope>NUCLEOTIDE SEQUENCE [LARGE SCALE GENOMIC DNA]</scope>
</reference>